<dbReference type="Gene3D" id="1.20.120.80">
    <property type="entry name" value="Cytochrome c oxidase, subunit III, four-helix bundle"/>
    <property type="match status" value="1"/>
</dbReference>
<comment type="similarity">
    <text evidence="2 8">Belongs to the cytochrome c oxidase subunit 3 family.</text>
</comment>
<evidence type="ECO:0000256" key="8">
    <source>
        <dbReference type="RuleBase" id="RU003375"/>
    </source>
</evidence>
<accession>A0A1B0WVD9</accession>
<evidence type="ECO:0000256" key="6">
    <source>
        <dbReference type="ARBA" id="ARBA00022989"/>
    </source>
</evidence>
<keyword evidence="8 11" id="KW-0496">Mitochondrion</keyword>
<keyword evidence="4 8" id="KW-0812">Transmembrane</keyword>
<dbReference type="GO" id="GO:0005739">
    <property type="term" value="C:mitochondrion"/>
    <property type="evidence" value="ECO:0007669"/>
    <property type="project" value="TreeGrafter"/>
</dbReference>
<dbReference type="PROSITE" id="PS50253">
    <property type="entry name" value="COX3"/>
    <property type="match status" value="1"/>
</dbReference>
<evidence type="ECO:0000256" key="3">
    <source>
        <dbReference type="ARBA" id="ARBA00015944"/>
    </source>
</evidence>
<dbReference type="GO" id="GO:0016020">
    <property type="term" value="C:membrane"/>
    <property type="evidence" value="ECO:0007669"/>
    <property type="project" value="UniProtKB-SubCell"/>
</dbReference>
<dbReference type="EMBL" id="KT363922">
    <property type="protein sequence ID" value="ANC96598.1"/>
    <property type="molecule type" value="Genomic_DNA"/>
</dbReference>
<sequence>MIMSLTALRLCSKLCTYKSMVYQYPTTLRLFNIGWVLNPLVYGIFMVILFATREIYYSDSSLISTIVLGVILSETGLFISFFWAAYGTGWTSGISLEGVCAPSASSIVILMTILLSALSVVVSSQYLKNMNLIAASNCTWTLWLVELFCVLLISEYLGLSFYINDNAMGNVMFVLTGLHFSHVIVGAIIWFYTQSPYNSFTTYVPVNNSGLQFQQSTFLALKTEPFTILYLHFVESLWLAIHVTIYL</sequence>
<name>A0A1B0WVD9_9APIC</name>
<feature type="domain" description="Heme-copper oxidase subunit III family profile" evidence="10">
    <location>
        <begin position="67"/>
        <end position="247"/>
    </location>
</feature>
<keyword evidence="6 9" id="KW-1133">Transmembrane helix</keyword>
<dbReference type="InterPro" id="IPR035973">
    <property type="entry name" value="Cyt_c_oxidase_su3-like_sf"/>
</dbReference>
<dbReference type="GO" id="GO:0006123">
    <property type="term" value="P:mitochondrial electron transport, cytochrome c to oxygen"/>
    <property type="evidence" value="ECO:0007669"/>
    <property type="project" value="TreeGrafter"/>
</dbReference>
<evidence type="ECO:0000313" key="11">
    <source>
        <dbReference type="EMBL" id="ANC96598.1"/>
    </source>
</evidence>
<geneLocation type="mitochondrion" evidence="11"/>
<protein>
    <recommendedName>
        <fullName evidence="3 8">Cytochrome c oxidase subunit 3</fullName>
    </recommendedName>
</protein>
<dbReference type="GO" id="GO:0004129">
    <property type="term" value="F:cytochrome-c oxidase activity"/>
    <property type="evidence" value="ECO:0007669"/>
    <property type="project" value="InterPro"/>
</dbReference>
<evidence type="ECO:0000256" key="2">
    <source>
        <dbReference type="ARBA" id="ARBA00010581"/>
    </source>
</evidence>
<feature type="transmembrane region" description="Helical" evidence="9">
    <location>
        <begin position="139"/>
        <end position="159"/>
    </location>
</feature>
<evidence type="ECO:0000256" key="7">
    <source>
        <dbReference type="ARBA" id="ARBA00023136"/>
    </source>
</evidence>
<dbReference type="InterPro" id="IPR000298">
    <property type="entry name" value="Cyt_c_oxidase-like_su3"/>
</dbReference>
<reference evidence="11" key="1">
    <citation type="submission" date="2015-08" db="EMBL/GenBank/DDBJ databases">
        <title>The mitochondrial COI, COIII and CytB gene sequences of the tissue coccidia, Cystoisospora suis, C. felis and Toxoplasma gondii (Apicomplexa: Sarcocystidae).</title>
        <authorList>
            <person name="Ogedengbe M.E."/>
            <person name="Barta J.R."/>
        </authorList>
    </citation>
    <scope>NUCLEOTIDE SEQUENCE</scope>
    <source>
        <strain evidence="11">MEO2015</strain>
    </source>
</reference>
<dbReference type="Pfam" id="PF00510">
    <property type="entry name" value="COX3"/>
    <property type="match status" value="1"/>
</dbReference>
<dbReference type="PANTHER" id="PTHR11403:SF7">
    <property type="entry name" value="CYTOCHROME C OXIDASE SUBUNIT 3"/>
    <property type="match status" value="1"/>
</dbReference>
<dbReference type="InterPro" id="IPR013833">
    <property type="entry name" value="Cyt_c_oxidase_su3_a-hlx"/>
</dbReference>
<dbReference type="PANTHER" id="PTHR11403">
    <property type="entry name" value="CYTOCHROME C OXIDASE SUBUNIT III"/>
    <property type="match status" value="1"/>
</dbReference>
<keyword evidence="7 9" id="KW-0472">Membrane</keyword>
<evidence type="ECO:0000256" key="5">
    <source>
        <dbReference type="ARBA" id="ARBA00022967"/>
    </source>
</evidence>
<evidence type="ECO:0000256" key="1">
    <source>
        <dbReference type="ARBA" id="ARBA00004141"/>
    </source>
</evidence>
<feature type="transmembrane region" description="Helical" evidence="9">
    <location>
        <begin position="30"/>
        <end position="50"/>
    </location>
</feature>
<evidence type="ECO:0000256" key="9">
    <source>
        <dbReference type="SAM" id="Phobius"/>
    </source>
</evidence>
<keyword evidence="5" id="KW-1278">Translocase</keyword>
<evidence type="ECO:0000259" key="10">
    <source>
        <dbReference type="PROSITE" id="PS50253"/>
    </source>
</evidence>
<comment type="function">
    <text evidence="8">Component of the cytochrome c oxidase, the last enzyme in the mitochondrial electron transport chain which drives oxidative phosphorylation. The respiratory chain contains 3 multisubunit complexes succinate dehydrogenase (complex II, CII), ubiquinol-cytochrome c oxidoreductase (cytochrome b-c1 complex, complex III, CIII) and cytochrome c oxidase (complex IV, CIV), that cooperate to transfer electrons derived from NADH and succinate to molecular oxygen, creating an electrochemical gradient over the inner membrane that drives transmembrane transport and the ATP synthase. Cytochrome c oxidase is the component of the respiratory chain that catalyzes the reduction of oxygen to water. Electrons originating from reduced cytochrome c in the intermembrane space (IMS) are transferred via the dinuclear copper A center (CU(A)) of subunit 2 and heme A of subunit 1 to the active site in subunit 1, a binuclear center (BNC) formed by heme A3 and copper B (CU(B)). The BNC reduces molecular oxygen to 2 water molecules using 4 electrons from cytochrome c in the IMS and 4 protons from the mitochondrial matrix.</text>
</comment>
<dbReference type="InterPro" id="IPR024791">
    <property type="entry name" value="Cyt_c/ubiquinol_Oxase_su3"/>
</dbReference>
<feature type="transmembrane region" description="Helical" evidence="9">
    <location>
        <begin position="106"/>
        <end position="127"/>
    </location>
</feature>
<comment type="subcellular location">
    <subcellularLocation>
        <location evidence="1">Membrane</location>
        <topology evidence="1">Multi-pass membrane protein</topology>
    </subcellularLocation>
</comment>
<feature type="transmembrane region" description="Helical" evidence="9">
    <location>
        <begin position="62"/>
        <end position="86"/>
    </location>
</feature>
<proteinExistence type="inferred from homology"/>
<dbReference type="AlphaFoldDB" id="A0A1B0WVD9"/>
<organism evidence="11">
    <name type="scientific">Cystoisospora felis</name>
    <dbReference type="NCBI Taxonomy" id="482539"/>
    <lineage>
        <taxon>Eukaryota</taxon>
        <taxon>Sar</taxon>
        <taxon>Alveolata</taxon>
        <taxon>Apicomplexa</taxon>
        <taxon>Conoidasida</taxon>
        <taxon>Coccidia</taxon>
        <taxon>Eucoccidiorida</taxon>
        <taxon>Eimeriorina</taxon>
        <taxon>Sarcocystidae</taxon>
        <taxon>Cystoisospora</taxon>
    </lineage>
</organism>
<evidence type="ECO:0000256" key="4">
    <source>
        <dbReference type="ARBA" id="ARBA00022692"/>
    </source>
</evidence>
<dbReference type="SUPFAM" id="SSF81452">
    <property type="entry name" value="Cytochrome c oxidase subunit III-like"/>
    <property type="match status" value="1"/>
</dbReference>
<feature type="transmembrane region" description="Helical" evidence="9">
    <location>
        <begin position="171"/>
        <end position="192"/>
    </location>
</feature>